<name>A0A0D0ADM1_9AGAM</name>
<evidence type="ECO:0000313" key="1">
    <source>
        <dbReference type="EMBL" id="KIK36229.1"/>
    </source>
</evidence>
<dbReference type="InParanoid" id="A0A0D0ADM1"/>
<keyword evidence="2" id="KW-1185">Reference proteome</keyword>
<sequence length="104" mass="11960">MSVTPITSSILIDFEIETDPSITYPTLEAFMGQLNNDEPARQWPELFLTPLKRMGVRTLDDIIDMCIVSPKSLHIFYNLCPMMIMDFYVHVIDTINALPQPERV</sequence>
<proteinExistence type="predicted"/>
<dbReference type="AlphaFoldDB" id="A0A0D0ADM1"/>
<dbReference type="EMBL" id="KN835547">
    <property type="protein sequence ID" value="KIK36229.1"/>
    <property type="molecule type" value="Genomic_DNA"/>
</dbReference>
<reference evidence="2" key="2">
    <citation type="submission" date="2015-01" db="EMBL/GenBank/DDBJ databases">
        <title>Evolutionary Origins and Diversification of the Mycorrhizal Mutualists.</title>
        <authorList>
            <consortium name="DOE Joint Genome Institute"/>
            <consortium name="Mycorrhizal Genomics Consortium"/>
            <person name="Kohler A."/>
            <person name="Kuo A."/>
            <person name="Nagy L.G."/>
            <person name="Floudas D."/>
            <person name="Copeland A."/>
            <person name="Barry K.W."/>
            <person name="Cichocki N."/>
            <person name="Veneault-Fourrey C."/>
            <person name="LaButti K."/>
            <person name="Lindquist E.A."/>
            <person name="Lipzen A."/>
            <person name="Lundell T."/>
            <person name="Morin E."/>
            <person name="Murat C."/>
            <person name="Riley R."/>
            <person name="Ohm R."/>
            <person name="Sun H."/>
            <person name="Tunlid A."/>
            <person name="Henrissat B."/>
            <person name="Grigoriev I.V."/>
            <person name="Hibbett D.S."/>
            <person name="Martin F."/>
        </authorList>
    </citation>
    <scope>NUCLEOTIDE SEQUENCE [LARGE SCALE GENOMIC DNA]</scope>
    <source>
        <strain evidence="2">UH-Slu-Lm8-n1</strain>
    </source>
</reference>
<protein>
    <submittedName>
        <fullName evidence="1">Unplaced genomic scaffold CY34scaffold_416, whole genome shotgun sequence</fullName>
    </submittedName>
</protein>
<dbReference type="OrthoDB" id="2688790at2759"/>
<evidence type="ECO:0000313" key="2">
    <source>
        <dbReference type="Proteomes" id="UP000054485"/>
    </source>
</evidence>
<organism evidence="1 2">
    <name type="scientific">Suillus luteus UH-Slu-Lm8-n1</name>
    <dbReference type="NCBI Taxonomy" id="930992"/>
    <lineage>
        <taxon>Eukaryota</taxon>
        <taxon>Fungi</taxon>
        <taxon>Dikarya</taxon>
        <taxon>Basidiomycota</taxon>
        <taxon>Agaricomycotina</taxon>
        <taxon>Agaricomycetes</taxon>
        <taxon>Agaricomycetidae</taxon>
        <taxon>Boletales</taxon>
        <taxon>Suillineae</taxon>
        <taxon>Suillaceae</taxon>
        <taxon>Suillus</taxon>
    </lineage>
</organism>
<accession>A0A0D0ADM1</accession>
<reference evidence="1 2" key="1">
    <citation type="submission" date="2014-04" db="EMBL/GenBank/DDBJ databases">
        <authorList>
            <consortium name="DOE Joint Genome Institute"/>
            <person name="Kuo A."/>
            <person name="Ruytinx J."/>
            <person name="Rineau F."/>
            <person name="Colpaert J."/>
            <person name="Kohler A."/>
            <person name="Nagy L.G."/>
            <person name="Floudas D."/>
            <person name="Copeland A."/>
            <person name="Barry K.W."/>
            <person name="Cichocki N."/>
            <person name="Veneault-Fourrey C."/>
            <person name="LaButti K."/>
            <person name="Lindquist E.A."/>
            <person name="Lipzen A."/>
            <person name="Lundell T."/>
            <person name="Morin E."/>
            <person name="Murat C."/>
            <person name="Sun H."/>
            <person name="Tunlid A."/>
            <person name="Henrissat B."/>
            <person name="Grigoriev I.V."/>
            <person name="Hibbett D.S."/>
            <person name="Martin F."/>
            <person name="Nordberg H.P."/>
            <person name="Cantor M.N."/>
            <person name="Hua S.X."/>
        </authorList>
    </citation>
    <scope>NUCLEOTIDE SEQUENCE [LARGE SCALE GENOMIC DNA]</scope>
    <source>
        <strain evidence="1 2">UH-Slu-Lm8-n1</strain>
    </source>
</reference>
<dbReference type="HOGENOM" id="CLU_164938_0_0_1"/>
<dbReference type="Proteomes" id="UP000054485">
    <property type="component" value="Unassembled WGS sequence"/>
</dbReference>
<gene>
    <name evidence="1" type="ORF">CY34DRAFT_94737</name>
</gene>